<evidence type="ECO:0000313" key="3">
    <source>
        <dbReference type="Proteomes" id="UP000644507"/>
    </source>
</evidence>
<evidence type="ECO:0000313" key="2">
    <source>
        <dbReference type="EMBL" id="GHC59622.1"/>
    </source>
</evidence>
<evidence type="ECO:0000259" key="1">
    <source>
        <dbReference type="Pfam" id="PF09861"/>
    </source>
</evidence>
<dbReference type="Proteomes" id="UP000644507">
    <property type="component" value="Unassembled WGS sequence"/>
</dbReference>
<comment type="caution">
    <text evidence="2">The sequence shown here is derived from an EMBL/GenBank/DDBJ whole genome shotgun (WGS) entry which is preliminary data.</text>
</comment>
<dbReference type="InterPro" id="IPR043166">
    <property type="entry name" value="LarA-like_C"/>
</dbReference>
<organism evidence="2 3">
    <name type="scientific">Roseibacillus persicicus</name>
    <dbReference type="NCBI Taxonomy" id="454148"/>
    <lineage>
        <taxon>Bacteria</taxon>
        <taxon>Pseudomonadati</taxon>
        <taxon>Verrucomicrobiota</taxon>
        <taxon>Verrucomicrobiia</taxon>
        <taxon>Verrucomicrobiales</taxon>
        <taxon>Verrucomicrobiaceae</taxon>
        <taxon>Roseibacillus</taxon>
    </lineage>
</organism>
<sequence>MLLFSQGSPTTDLTDDDLRAALRSALDQLGPRKNVLAIPPDFTRFHSRAGLLTSEIYRYYGENLKDVLPALGTHVPMPAHQLDEMFPGLPHDLVRPHRWRDDVVTIGEVPADYVSEVTDGIWTKEWPAQLNKLVWEGGHDLILSVGQVVPHEVIGMANGNKNLFVGTGGVTGINESHFIGAAYGMERMMGKADTPLRRILNKAEELFCGKLPTIYIQTVVGPRPDGSLATRGIFIGEGSEPFEAAAELAVQVNFTQLDEEPERIVCYLDPTEFHSTWLGNKSIYRTRMAIATGGELTVLAPAVKEFGEDPEIDRLIRKYGYRTSPEVMEFVEKNEDLAANLSAAAHLIHGSSEGRFKVTYCPGHLTREEVEGVGYEYRDLTEALAYYDPNSLKEGWNTDRDGNRFYYIPNPALGLWAAKSRLG</sequence>
<dbReference type="RefSeq" id="WP_189571142.1">
    <property type="nucleotide sequence ID" value="NZ_BMXI01000012.1"/>
</dbReference>
<proteinExistence type="predicted"/>
<dbReference type="Gene3D" id="3.40.50.11440">
    <property type="match status" value="1"/>
</dbReference>
<keyword evidence="3" id="KW-1185">Reference proteome</keyword>
<reference evidence="2" key="2">
    <citation type="submission" date="2020-09" db="EMBL/GenBank/DDBJ databases">
        <authorList>
            <person name="Sun Q."/>
            <person name="Kim S."/>
        </authorList>
    </citation>
    <scope>NUCLEOTIDE SEQUENCE</scope>
    <source>
        <strain evidence="2">KCTC 12988</strain>
    </source>
</reference>
<dbReference type="GO" id="GO:0050043">
    <property type="term" value="F:lactate racemase activity"/>
    <property type="evidence" value="ECO:0007669"/>
    <property type="project" value="InterPro"/>
</dbReference>
<dbReference type="EMBL" id="BMXI01000012">
    <property type="protein sequence ID" value="GHC59622.1"/>
    <property type="molecule type" value="Genomic_DNA"/>
</dbReference>
<gene>
    <name evidence="2" type="ORF">GCM10007100_28540</name>
</gene>
<dbReference type="PANTHER" id="PTHR33171:SF17">
    <property type="entry name" value="LARA-LIKE N-TERMINAL DOMAIN-CONTAINING PROTEIN"/>
    <property type="match status" value="1"/>
</dbReference>
<accession>A0A918TUL6</accession>
<protein>
    <recommendedName>
        <fullName evidence="1">LarA-like N-terminal domain-containing protein</fullName>
    </recommendedName>
</protein>
<reference evidence="2" key="1">
    <citation type="journal article" date="2014" name="Int. J. Syst. Evol. Microbiol.">
        <title>Complete genome sequence of Corynebacterium casei LMG S-19264T (=DSM 44701T), isolated from a smear-ripened cheese.</title>
        <authorList>
            <consortium name="US DOE Joint Genome Institute (JGI-PGF)"/>
            <person name="Walter F."/>
            <person name="Albersmeier A."/>
            <person name="Kalinowski J."/>
            <person name="Ruckert C."/>
        </authorList>
    </citation>
    <scope>NUCLEOTIDE SEQUENCE</scope>
    <source>
        <strain evidence="2">KCTC 12988</strain>
    </source>
</reference>
<feature type="domain" description="LarA-like N-terminal" evidence="1">
    <location>
        <begin position="30"/>
        <end position="179"/>
    </location>
</feature>
<dbReference type="InterPro" id="IPR018657">
    <property type="entry name" value="LarA-like_N"/>
</dbReference>
<dbReference type="AlphaFoldDB" id="A0A918TUL6"/>
<dbReference type="PANTHER" id="PTHR33171">
    <property type="entry name" value="LAR_N DOMAIN-CONTAINING PROTEIN"/>
    <property type="match status" value="1"/>
</dbReference>
<dbReference type="Pfam" id="PF09861">
    <property type="entry name" value="Lar_N"/>
    <property type="match status" value="1"/>
</dbReference>
<dbReference type="Gene3D" id="3.90.226.30">
    <property type="match status" value="1"/>
</dbReference>
<name>A0A918TUL6_9BACT</name>
<dbReference type="InterPro" id="IPR048068">
    <property type="entry name" value="LarA-like"/>
</dbReference>